<organism evidence="7 8">
    <name type="scientific">Magallana gigas</name>
    <name type="common">Pacific oyster</name>
    <name type="synonym">Crassostrea gigas</name>
    <dbReference type="NCBI Taxonomy" id="29159"/>
    <lineage>
        <taxon>Eukaryota</taxon>
        <taxon>Metazoa</taxon>
        <taxon>Spiralia</taxon>
        <taxon>Lophotrochozoa</taxon>
        <taxon>Mollusca</taxon>
        <taxon>Bivalvia</taxon>
        <taxon>Autobranchia</taxon>
        <taxon>Pteriomorphia</taxon>
        <taxon>Ostreida</taxon>
        <taxon>Ostreoidea</taxon>
        <taxon>Ostreidae</taxon>
        <taxon>Magallana</taxon>
    </lineage>
</organism>
<dbReference type="AlphaFoldDB" id="A0A8W8NLE3"/>
<dbReference type="SUPFAM" id="SSF53335">
    <property type="entry name" value="S-adenosyl-L-methionine-dependent methyltransferases"/>
    <property type="match status" value="1"/>
</dbReference>
<dbReference type="InterPro" id="IPR006342">
    <property type="entry name" value="FkbM_mtfrase"/>
</dbReference>
<dbReference type="GO" id="GO:0016929">
    <property type="term" value="F:deSUMOylase activity"/>
    <property type="evidence" value="ECO:0007669"/>
    <property type="project" value="TreeGrafter"/>
</dbReference>
<proteinExistence type="inferred from homology"/>
<accession>A0A8W8NLE3</accession>
<evidence type="ECO:0000259" key="6">
    <source>
        <dbReference type="PROSITE" id="PS50600"/>
    </source>
</evidence>
<keyword evidence="3" id="KW-0378">Hydrolase</keyword>
<sequence>MEKWTRRDYLSWLYPKVKFSSYAFILMAICSNHHWILLVASVSKKTVLVLDPLGHQHPDIEHKWRKYMYTRERYIPEGLEKWSSDHQAVSRQREGNSCGVFVLMYAEAILCNVNVQIMRQCRVARYRRSMMPIITKWKQVIVAFVIVSIIFGLHSSYWVQTDASIKRKTSFENTSCRLDPIVVRPESITLKMPPELEKVVPLWPNTRADRCIGNIKAKPMRKFSSNKYHSLYKCVERNILMRAMRDNSFKMLDRSINHAYFKDLKKKQGVTIIEIGGYLGVLLPKLVEATGTKQYVALEPVPSFYQQLSKKIEDLSLQSRVTTYNFGLAKSKKELHISIRKDATSLLKDDEREGVQTEAIKIYKVIDFFVQIGLGCNSLNLLTINCEGCEFDVIEILTSTSLIDNIDFIQFQPHLTVFDDDQKYICMYCRIRELLARTHEIAYDYPHVWETWKRKGIS</sequence>
<feature type="transmembrane region" description="Helical" evidence="5">
    <location>
        <begin position="21"/>
        <end position="42"/>
    </location>
</feature>
<dbReference type="Gene3D" id="3.40.50.150">
    <property type="entry name" value="Vaccinia Virus protein VP39"/>
    <property type="match status" value="1"/>
</dbReference>
<dbReference type="InterPro" id="IPR003653">
    <property type="entry name" value="Peptidase_C48_C"/>
</dbReference>
<evidence type="ECO:0000256" key="4">
    <source>
        <dbReference type="ARBA" id="ARBA00022807"/>
    </source>
</evidence>
<keyword evidence="5" id="KW-0472">Membrane</keyword>
<dbReference type="Gene3D" id="3.40.395.10">
    <property type="entry name" value="Adenoviral Proteinase, Chain A"/>
    <property type="match status" value="1"/>
</dbReference>
<reference evidence="7" key="1">
    <citation type="submission" date="2022-08" db="UniProtKB">
        <authorList>
            <consortium name="EnsemblMetazoa"/>
        </authorList>
    </citation>
    <scope>IDENTIFICATION</scope>
    <source>
        <strain evidence="7">05x7-T-G4-1.051#20</strain>
    </source>
</reference>
<dbReference type="InterPro" id="IPR029063">
    <property type="entry name" value="SAM-dependent_MTases_sf"/>
</dbReference>
<evidence type="ECO:0000256" key="1">
    <source>
        <dbReference type="ARBA" id="ARBA00005234"/>
    </source>
</evidence>
<dbReference type="PANTHER" id="PTHR12606">
    <property type="entry name" value="SENTRIN/SUMO-SPECIFIC PROTEASE"/>
    <property type="match status" value="1"/>
</dbReference>
<keyword evidence="2" id="KW-0645">Protease</keyword>
<dbReference type="GO" id="GO:0006508">
    <property type="term" value="P:proteolysis"/>
    <property type="evidence" value="ECO:0007669"/>
    <property type="project" value="UniProtKB-KW"/>
</dbReference>
<keyword evidence="5" id="KW-0812">Transmembrane</keyword>
<dbReference type="PANTHER" id="PTHR12606:SF10">
    <property type="entry name" value="SENTRIN-SPECIFIC PROTEASE 5"/>
    <property type="match status" value="1"/>
</dbReference>
<evidence type="ECO:0000256" key="3">
    <source>
        <dbReference type="ARBA" id="ARBA00022801"/>
    </source>
</evidence>
<feature type="domain" description="Ubiquitin-like protease family profile" evidence="6">
    <location>
        <begin position="1"/>
        <end position="109"/>
    </location>
</feature>
<dbReference type="InterPro" id="IPR038765">
    <property type="entry name" value="Papain-like_cys_pep_sf"/>
</dbReference>
<dbReference type="Pfam" id="PF02902">
    <property type="entry name" value="Peptidase_C48"/>
    <property type="match status" value="1"/>
</dbReference>
<dbReference type="GO" id="GO:0005634">
    <property type="term" value="C:nucleus"/>
    <property type="evidence" value="ECO:0007669"/>
    <property type="project" value="TreeGrafter"/>
</dbReference>
<keyword evidence="8" id="KW-1185">Reference proteome</keyword>
<name>A0A8W8NLE3_MAGGI</name>
<evidence type="ECO:0000256" key="5">
    <source>
        <dbReference type="SAM" id="Phobius"/>
    </source>
</evidence>
<evidence type="ECO:0000313" key="7">
    <source>
        <dbReference type="EnsemblMetazoa" id="G7802.1:cds"/>
    </source>
</evidence>
<feature type="transmembrane region" description="Helical" evidence="5">
    <location>
        <begin position="140"/>
        <end position="159"/>
    </location>
</feature>
<evidence type="ECO:0000256" key="2">
    <source>
        <dbReference type="ARBA" id="ARBA00022670"/>
    </source>
</evidence>
<feature type="transmembrane region" description="Helical" evidence="5">
    <location>
        <begin position="100"/>
        <end position="119"/>
    </location>
</feature>
<dbReference type="Proteomes" id="UP000005408">
    <property type="component" value="Unassembled WGS sequence"/>
</dbReference>
<protein>
    <recommendedName>
        <fullName evidence="6">Ubiquitin-like protease family profile domain-containing protein</fullName>
    </recommendedName>
</protein>
<dbReference type="GO" id="GO:0016926">
    <property type="term" value="P:protein desumoylation"/>
    <property type="evidence" value="ECO:0007669"/>
    <property type="project" value="TreeGrafter"/>
</dbReference>
<keyword evidence="5" id="KW-1133">Transmembrane helix</keyword>
<dbReference type="EnsemblMetazoa" id="G7802.1">
    <property type="protein sequence ID" value="G7802.1:cds"/>
    <property type="gene ID" value="G7802"/>
</dbReference>
<dbReference type="Pfam" id="PF05050">
    <property type="entry name" value="Methyltransf_21"/>
    <property type="match status" value="1"/>
</dbReference>
<dbReference type="NCBIfam" id="TIGR01444">
    <property type="entry name" value="fkbM_fam"/>
    <property type="match status" value="1"/>
</dbReference>
<evidence type="ECO:0000313" key="8">
    <source>
        <dbReference type="Proteomes" id="UP000005408"/>
    </source>
</evidence>
<keyword evidence="4" id="KW-0788">Thiol protease</keyword>
<dbReference type="SUPFAM" id="SSF54001">
    <property type="entry name" value="Cysteine proteinases"/>
    <property type="match status" value="1"/>
</dbReference>
<dbReference type="PROSITE" id="PS50600">
    <property type="entry name" value="ULP_PROTEASE"/>
    <property type="match status" value="1"/>
</dbReference>
<comment type="similarity">
    <text evidence="1">Belongs to the peptidase C48 family.</text>
</comment>